<evidence type="ECO:0000313" key="2">
    <source>
        <dbReference type="EMBL" id="GGF11720.1"/>
    </source>
</evidence>
<accession>A0A8J2YRZ5</accession>
<feature type="domain" description="T6SS Transcription factor RovC-like DNA binding" evidence="1">
    <location>
        <begin position="77"/>
        <end position="180"/>
    </location>
</feature>
<comment type="caution">
    <text evidence="2">The sequence shown here is derived from an EMBL/GenBank/DDBJ whole genome shotgun (WGS) entry which is preliminary data.</text>
</comment>
<dbReference type="EMBL" id="BMJQ01000004">
    <property type="protein sequence ID" value="GGF11720.1"/>
    <property type="molecule type" value="Genomic_DNA"/>
</dbReference>
<name>A0A8J2YRZ5_9PROT</name>
<evidence type="ECO:0000259" key="1">
    <source>
        <dbReference type="Pfam" id="PF10074"/>
    </source>
</evidence>
<gene>
    <name evidence="2" type="ORF">GCM10011611_16740</name>
</gene>
<evidence type="ECO:0000313" key="3">
    <source>
        <dbReference type="Proteomes" id="UP000646365"/>
    </source>
</evidence>
<dbReference type="Pfam" id="PF10074">
    <property type="entry name" value="RovC_DNA-bd"/>
    <property type="match status" value="1"/>
</dbReference>
<keyword evidence="3" id="KW-1185">Reference proteome</keyword>
<dbReference type="InterPro" id="IPR018754">
    <property type="entry name" value="RovC-like_DNA-bd"/>
</dbReference>
<proteinExistence type="predicted"/>
<reference evidence="2" key="2">
    <citation type="submission" date="2020-09" db="EMBL/GenBank/DDBJ databases">
        <authorList>
            <person name="Sun Q."/>
            <person name="Zhou Y."/>
        </authorList>
    </citation>
    <scope>NUCLEOTIDE SEQUENCE</scope>
    <source>
        <strain evidence="2">CGMCC 1.15725</strain>
    </source>
</reference>
<sequence length="188" mass="20676">MPARTTLGIALWTAQALPTVTAVTTAPIRITAPGVELPAEAFLPFIQTAHQNIAVAADGGMLRIERLGLGDGAEAVLLPLDQLFETRVAAALRLWRMLCGHRPGPNPSALTAQAADRLILALRALDGKLDGATQFEIATALFRPRNLTKRDWIDHDLRDRTGRLVRLGLRLMNGGYRRLLLHPFRRRI</sequence>
<organism evidence="2 3">
    <name type="scientific">Aliidongia dinghuensis</name>
    <dbReference type="NCBI Taxonomy" id="1867774"/>
    <lineage>
        <taxon>Bacteria</taxon>
        <taxon>Pseudomonadati</taxon>
        <taxon>Pseudomonadota</taxon>
        <taxon>Alphaproteobacteria</taxon>
        <taxon>Rhodospirillales</taxon>
        <taxon>Dongiaceae</taxon>
        <taxon>Aliidongia</taxon>
    </lineage>
</organism>
<dbReference type="AlphaFoldDB" id="A0A8J2YRZ5"/>
<protein>
    <recommendedName>
        <fullName evidence="1">T6SS Transcription factor RovC-like DNA binding domain-containing protein</fullName>
    </recommendedName>
</protein>
<reference evidence="2" key="1">
    <citation type="journal article" date="2014" name="Int. J. Syst. Evol. Microbiol.">
        <title>Complete genome sequence of Corynebacterium casei LMG S-19264T (=DSM 44701T), isolated from a smear-ripened cheese.</title>
        <authorList>
            <consortium name="US DOE Joint Genome Institute (JGI-PGF)"/>
            <person name="Walter F."/>
            <person name="Albersmeier A."/>
            <person name="Kalinowski J."/>
            <person name="Ruckert C."/>
        </authorList>
    </citation>
    <scope>NUCLEOTIDE SEQUENCE</scope>
    <source>
        <strain evidence="2">CGMCC 1.15725</strain>
    </source>
</reference>
<dbReference type="Proteomes" id="UP000646365">
    <property type="component" value="Unassembled WGS sequence"/>
</dbReference>